<reference evidence="2" key="1">
    <citation type="submission" date="2020-04" db="EMBL/GenBank/DDBJ databases">
        <title>Description of Shewanella salipaludis sp. nov., isolated from a salt marsh.</title>
        <authorList>
            <person name="Park S."/>
            <person name="Yoon J.-H."/>
        </authorList>
    </citation>
    <scope>NUCLEOTIDE SEQUENCE</scope>
    <source>
        <strain evidence="2">SHSM-M6</strain>
    </source>
</reference>
<feature type="transmembrane region" description="Helical" evidence="1">
    <location>
        <begin position="51"/>
        <end position="75"/>
    </location>
</feature>
<dbReference type="Proteomes" id="UP000737113">
    <property type="component" value="Unassembled WGS sequence"/>
</dbReference>
<gene>
    <name evidence="2" type="ORF">HC757_13895</name>
</gene>
<comment type="caution">
    <text evidence="2">The sequence shown here is derived from an EMBL/GenBank/DDBJ whole genome shotgun (WGS) entry which is preliminary data.</text>
</comment>
<evidence type="ECO:0000313" key="3">
    <source>
        <dbReference type="Proteomes" id="UP000737113"/>
    </source>
</evidence>
<keyword evidence="1" id="KW-1133">Transmembrane helix</keyword>
<accession>A0A972FZX1</accession>
<dbReference type="RefSeq" id="WP_169564969.1">
    <property type="nucleotide sequence ID" value="NZ_JAAXYH010000010.1"/>
</dbReference>
<protein>
    <submittedName>
        <fullName evidence="2">MotA/TolQ/ExbB proton channel family protein</fullName>
    </submittedName>
</protein>
<evidence type="ECO:0000313" key="2">
    <source>
        <dbReference type="EMBL" id="NMH66253.1"/>
    </source>
</evidence>
<evidence type="ECO:0000256" key="1">
    <source>
        <dbReference type="SAM" id="Phobius"/>
    </source>
</evidence>
<name>A0A972FZX1_9GAMM</name>
<keyword evidence="3" id="KW-1185">Reference proteome</keyword>
<feature type="transmembrane region" description="Helical" evidence="1">
    <location>
        <begin position="18"/>
        <end position="45"/>
    </location>
</feature>
<organism evidence="2 3">
    <name type="scientific">Shewanella salipaludis</name>
    <dbReference type="NCBI Taxonomy" id="2723052"/>
    <lineage>
        <taxon>Bacteria</taxon>
        <taxon>Pseudomonadati</taxon>
        <taxon>Pseudomonadota</taxon>
        <taxon>Gammaproteobacteria</taxon>
        <taxon>Alteromonadales</taxon>
        <taxon>Shewanellaceae</taxon>
        <taxon>Shewanella</taxon>
    </lineage>
</organism>
<dbReference type="AlphaFoldDB" id="A0A972FZX1"/>
<sequence>METVEVNWSNATRVWWSFFWRATLFGAIGGAILGAIMGVIAVLVGGNPDDAAVAGGIAGYLVAIPVSIWCIKFILNKSFKGYRVCLLKDPDA</sequence>
<dbReference type="EMBL" id="JAAXYH010000010">
    <property type="protein sequence ID" value="NMH66253.1"/>
    <property type="molecule type" value="Genomic_DNA"/>
</dbReference>
<keyword evidence="1" id="KW-0472">Membrane</keyword>
<proteinExistence type="predicted"/>
<keyword evidence="1" id="KW-0812">Transmembrane</keyword>